<dbReference type="PANTHER" id="PTHR43580">
    <property type="entry name" value="OXIDOREDUCTASE GLYR1-RELATED"/>
    <property type="match status" value="1"/>
</dbReference>
<dbReference type="InterPro" id="IPR013328">
    <property type="entry name" value="6PGD_dom2"/>
</dbReference>
<dbReference type="InterPro" id="IPR008927">
    <property type="entry name" value="6-PGluconate_DH-like_C_sf"/>
</dbReference>
<evidence type="ECO:0000313" key="5">
    <source>
        <dbReference type="Proteomes" id="UP001610334"/>
    </source>
</evidence>
<evidence type="ECO:0000256" key="1">
    <source>
        <dbReference type="ARBA" id="ARBA00007598"/>
    </source>
</evidence>
<dbReference type="EMBL" id="JBFXLT010000021">
    <property type="protein sequence ID" value="KAL2816682.1"/>
    <property type="molecule type" value="Genomic_DNA"/>
</dbReference>
<dbReference type="InterPro" id="IPR015815">
    <property type="entry name" value="HIBADH-related"/>
</dbReference>
<organism evidence="4 5">
    <name type="scientific">Aspergillus granulosus</name>
    <dbReference type="NCBI Taxonomy" id="176169"/>
    <lineage>
        <taxon>Eukaryota</taxon>
        <taxon>Fungi</taxon>
        <taxon>Dikarya</taxon>
        <taxon>Ascomycota</taxon>
        <taxon>Pezizomycotina</taxon>
        <taxon>Eurotiomycetes</taxon>
        <taxon>Eurotiomycetidae</taxon>
        <taxon>Eurotiales</taxon>
        <taxon>Aspergillaceae</taxon>
        <taxon>Aspergillus</taxon>
        <taxon>Aspergillus subgen. Nidulantes</taxon>
    </lineage>
</organism>
<dbReference type="PROSITE" id="PS00895">
    <property type="entry name" value="3_HYDROXYISOBUT_DH"/>
    <property type="match status" value="1"/>
</dbReference>
<dbReference type="InterPro" id="IPR051265">
    <property type="entry name" value="HIBADH-related_NP60_sf"/>
</dbReference>
<sequence>MAPRVTFMGLGPMGLAMSENLLRYGDIEKPLVLYNRTREKAEAHSSRLGNCQVADSVANAVLFSDIIWLCLQDQKAIEETFQKILSTDIRGKLFVDSSTTSPEMVDSIAQRVSDGGGHFVAVPVMGGPPLAISRSLTCIASGDSKSVDTIRPYLEGVVGSNIVDLSGENPGAALLLKLMGNFLIMATIETVAEAHAFAETCGIGTKNMDKLMAAVFPRPPHALYNHQMLSGECFSGKPLVEVSKALLLTGRVMELAQKHGASVKIYEIAREHLKFVKDHEGPDADITAIYGAVRVESGLPFRPSRE</sequence>
<dbReference type="Proteomes" id="UP001610334">
    <property type="component" value="Unassembled WGS sequence"/>
</dbReference>
<dbReference type="Gene3D" id="1.10.1040.10">
    <property type="entry name" value="N-(1-d-carboxylethyl)-l-norvaline Dehydrogenase, domain 2"/>
    <property type="match status" value="1"/>
</dbReference>
<evidence type="ECO:0000256" key="2">
    <source>
        <dbReference type="ARBA" id="ARBA00023002"/>
    </source>
</evidence>
<dbReference type="Pfam" id="PF03446">
    <property type="entry name" value="NAD_binding_2"/>
    <property type="match status" value="1"/>
</dbReference>
<reference evidence="4 5" key="1">
    <citation type="submission" date="2024-07" db="EMBL/GenBank/DDBJ databases">
        <title>Section-level genome sequencing and comparative genomics of Aspergillus sections Usti and Cavernicolus.</title>
        <authorList>
            <consortium name="Lawrence Berkeley National Laboratory"/>
            <person name="Nybo J.L."/>
            <person name="Vesth T.C."/>
            <person name="Theobald S."/>
            <person name="Frisvad J.C."/>
            <person name="Larsen T.O."/>
            <person name="Kjaerboelling I."/>
            <person name="Rothschild-Mancinelli K."/>
            <person name="Lyhne E.K."/>
            <person name="Kogle M.E."/>
            <person name="Barry K."/>
            <person name="Clum A."/>
            <person name="Na H."/>
            <person name="Ledsgaard L."/>
            <person name="Lin J."/>
            <person name="Lipzen A."/>
            <person name="Kuo A."/>
            <person name="Riley R."/>
            <person name="Mondo S."/>
            <person name="Labutti K."/>
            <person name="Haridas S."/>
            <person name="Pangalinan J."/>
            <person name="Salamov A.A."/>
            <person name="Simmons B.A."/>
            <person name="Magnuson J.K."/>
            <person name="Chen J."/>
            <person name="Drula E."/>
            <person name="Henrissat B."/>
            <person name="Wiebenga A."/>
            <person name="Lubbers R.J."/>
            <person name="Gomes A.C."/>
            <person name="Makela M.R."/>
            <person name="Stajich J."/>
            <person name="Grigoriev I.V."/>
            <person name="Mortensen U.H."/>
            <person name="De Vries R.P."/>
            <person name="Baker S.E."/>
            <person name="Andersen M.R."/>
        </authorList>
    </citation>
    <scope>NUCLEOTIDE SEQUENCE [LARGE SCALE GENOMIC DNA]</scope>
    <source>
        <strain evidence="4 5">CBS 588.65</strain>
    </source>
</reference>
<dbReference type="InterPro" id="IPR006115">
    <property type="entry name" value="6PGDH_NADP-bd"/>
</dbReference>
<dbReference type="SUPFAM" id="SSF51735">
    <property type="entry name" value="NAD(P)-binding Rossmann-fold domains"/>
    <property type="match status" value="1"/>
</dbReference>
<dbReference type="PIRSF" id="PIRSF000103">
    <property type="entry name" value="HIBADH"/>
    <property type="match status" value="1"/>
</dbReference>
<gene>
    <name evidence="4" type="ORF">BJX63DRAFT_419879</name>
</gene>
<evidence type="ECO:0000259" key="3">
    <source>
        <dbReference type="Pfam" id="PF03446"/>
    </source>
</evidence>
<name>A0ABR4HMG6_9EURO</name>
<protein>
    <submittedName>
        <fullName evidence="4">6-phosphogluconate dehydrogenase-like protein</fullName>
    </submittedName>
</protein>
<dbReference type="InterPro" id="IPR002204">
    <property type="entry name" value="3-OH-isobutyrate_DH-rel_CS"/>
</dbReference>
<feature type="domain" description="6-phosphogluconate dehydrogenase NADP-binding" evidence="3">
    <location>
        <begin position="5"/>
        <end position="157"/>
    </location>
</feature>
<dbReference type="SUPFAM" id="SSF48179">
    <property type="entry name" value="6-phosphogluconate dehydrogenase C-terminal domain-like"/>
    <property type="match status" value="1"/>
</dbReference>
<accession>A0ABR4HMG6</accession>
<comment type="caution">
    <text evidence="4">The sequence shown here is derived from an EMBL/GenBank/DDBJ whole genome shotgun (WGS) entry which is preliminary data.</text>
</comment>
<proteinExistence type="inferred from homology"/>
<dbReference type="InterPro" id="IPR036291">
    <property type="entry name" value="NAD(P)-bd_dom_sf"/>
</dbReference>
<comment type="similarity">
    <text evidence="1">Belongs to the HIBADH-related family. NP60 subfamily.</text>
</comment>
<evidence type="ECO:0000313" key="4">
    <source>
        <dbReference type="EMBL" id="KAL2816682.1"/>
    </source>
</evidence>
<dbReference type="Gene3D" id="3.40.50.720">
    <property type="entry name" value="NAD(P)-binding Rossmann-like Domain"/>
    <property type="match status" value="1"/>
</dbReference>
<keyword evidence="2" id="KW-0560">Oxidoreductase</keyword>
<dbReference type="PANTHER" id="PTHR43580:SF8">
    <property type="entry name" value="6-PHOSPHOGLUCONATE DEHYDROGENASE NADP-BINDING DOMAIN-CONTAINING PROTEIN-RELATED"/>
    <property type="match status" value="1"/>
</dbReference>
<keyword evidence="5" id="KW-1185">Reference proteome</keyword>